<keyword evidence="2" id="KW-1185">Reference proteome</keyword>
<comment type="caution">
    <text evidence="1">The sequence shown here is derived from an EMBL/GenBank/DDBJ whole genome shotgun (WGS) entry which is preliminary data.</text>
</comment>
<sequence>MTYLEVKIPACLPGFAFIYPMTSSMTSMQMTSGTLFEPDLHNAQKLVPKPASDAMHAIINLAAHGQTLAQAFCGLSDAVRQVLLPETEGPLESYLDLIDVQYRVVLRCLDDIIVAVDITNATFYALEYATTIKLTRPMWGAEDFRELLPAIRKMREFIEALNVKTADMKSSAKDIPERLSLSELAEIRGDSEKNRRELDLCIRRVDAWYLQPMADEAQKLAKFARQYLSSPHISADQARQKALHRRPW</sequence>
<dbReference type="EMBL" id="VDMD01000006">
    <property type="protein sequence ID" value="TRM65061.1"/>
    <property type="molecule type" value="Genomic_DNA"/>
</dbReference>
<dbReference type="AlphaFoldDB" id="A0A550CJS5"/>
<organism evidence="1 2">
    <name type="scientific">Schizophyllum amplum</name>
    <dbReference type="NCBI Taxonomy" id="97359"/>
    <lineage>
        <taxon>Eukaryota</taxon>
        <taxon>Fungi</taxon>
        <taxon>Dikarya</taxon>
        <taxon>Basidiomycota</taxon>
        <taxon>Agaricomycotina</taxon>
        <taxon>Agaricomycetes</taxon>
        <taxon>Agaricomycetidae</taxon>
        <taxon>Agaricales</taxon>
        <taxon>Schizophyllaceae</taxon>
        <taxon>Schizophyllum</taxon>
    </lineage>
</organism>
<protein>
    <submittedName>
        <fullName evidence="1">Uncharacterized protein</fullName>
    </submittedName>
</protein>
<dbReference type="Proteomes" id="UP000320762">
    <property type="component" value="Unassembled WGS sequence"/>
</dbReference>
<name>A0A550CJS5_9AGAR</name>
<reference evidence="1 2" key="1">
    <citation type="journal article" date="2019" name="New Phytol.">
        <title>Comparative genomics reveals unique wood-decay strategies and fruiting body development in the Schizophyllaceae.</title>
        <authorList>
            <person name="Almasi E."/>
            <person name="Sahu N."/>
            <person name="Krizsan K."/>
            <person name="Balint B."/>
            <person name="Kovacs G.M."/>
            <person name="Kiss B."/>
            <person name="Cseklye J."/>
            <person name="Drula E."/>
            <person name="Henrissat B."/>
            <person name="Nagy I."/>
            <person name="Chovatia M."/>
            <person name="Adam C."/>
            <person name="LaButti K."/>
            <person name="Lipzen A."/>
            <person name="Riley R."/>
            <person name="Grigoriev I.V."/>
            <person name="Nagy L.G."/>
        </authorList>
    </citation>
    <scope>NUCLEOTIDE SEQUENCE [LARGE SCALE GENOMIC DNA]</scope>
    <source>
        <strain evidence="1 2">NL-1724</strain>
    </source>
</reference>
<accession>A0A550CJS5</accession>
<evidence type="ECO:0000313" key="2">
    <source>
        <dbReference type="Proteomes" id="UP000320762"/>
    </source>
</evidence>
<proteinExistence type="predicted"/>
<gene>
    <name evidence="1" type="ORF">BD626DRAFT_490783</name>
</gene>
<evidence type="ECO:0000313" key="1">
    <source>
        <dbReference type="EMBL" id="TRM65061.1"/>
    </source>
</evidence>